<dbReference type="SUPFAM" id="SSF57535">
    <property type="entry name" value="Complement control module/SCR domain"/>
    <property type="match status" value="1"/>
</dbReference>
<reference evidence="6" key="1">
    <citation type="submission" date="2023-03" db="EMBL/GenBank/DDBJ databases">
        <authorList>
            <person name="Steffen K."/>
            <person name="Cardenas P."/>
        </authorList>
    </citation>
    <scope>NUCLEOTIDE SEQUENCE</scope>
</reference>
<dbReference type="EMBL" id="CASHTH010003614">
    <property type="protein sequence ID" value="CAI8047137.1"/>
    <property type="molecule type" value="Genomic_DNA"/>
</dbReference>
<feature type="chain" id="PRO_5041275157" description="Sushi domain-containing protein" evidence="4">
    <location>
        <begin position="22"/>
        <end position="374"/>
    </location>
</feature>
<dbReference type="CDD" id="cd00033">
    <property type="entry name" value="CCP"/>
    <property type="match status" value="1"/>
</dbReference>
<dbReference type="Proteomes" id="UP001174909">
    <property type="component" value="Unassembled WGS sequence"/>
</dbReference>
<dbReference type="Gene3D" id="2.10.70.10">
    <property type="entry name" value="Complement Module, domain 1"/>
    <property type="match status" value="1"/>
</dbReference>
<dbReference type="InterPro" id="IPR035976">
    <property type="entry name" value="Sushi/SCR/CCP_sf"/>
</dbReference>
<keyword evidence="1" id="KW-1015">Disulfide bond</keyword>
<feature type="transmembrane region" description="Helical" evidence="3">
    <location>
        <begin position="326"/>
        <end position="349"/>
    </location>
</feature>
<dbReference type="SMART" id="SM00032">
    <property type="entry name" value="CCP"/>
    <property type="match status" value="1"/>
</dbReference>
<feature type="non-terminal residue" evidence="6">
    <location>
        <position position="374"/>
    </location>
</feature>
<protein>
    <recommendedName>
        <fullName evidence="5">Sushi domain-containing protein</fullName>
    </recommendedName>
</protein>
<dbReference type="Pfam" id="PF00084">
    <property type="entry name" value="Sushi"/>
    <property type="match status" value="1"/>
</dbReference>
<keyword evidence="7" id="KW-1185">Reference proteome</keyword>
<accession>A0AA35THD9</accession>
<organism evidence="6 7">
    <name type="scientific">Geodia barretti</name>
    <name type="common">Barrett's horny sponge</name>
    <dbReference type="NCBI Taxonomy" id="519541"/>
    <lineage>
        <taxon>Eukaryota</taxon>
        <taxon>Metazoa</taxon>
        <taxon>Porifera</taxon>
        <taxon>Demospongiae</taxon>
        <taxon>Heteroscleromorpha</taxon>
        <taxon>Tetractinellida</taxon>
        <taxon>Astrophorina</taxon>
        <taxon>Geodiidae</taxon>
        <taxon>Geodia</taxon>
    </lineage>
</organism>
<feature type="signal peptide" evidence="4">
    <location>
        <begin position="1"/>
        <end position="21"/>
    </location>
</feature>
<evidence type="ECO:0000256" key="2">
    <source>
        <dbReference type="PROSITE-ProRule" id="PRU00302"/>
    </source>
</evidence>
<comment type="caution">
    <text evidence="2">Lacks conserved residue(s) required for the propagation of feature annotation.</text>
</comment>
<comment type="caution">
    <text evidence="6">The sequence shown here is derived from an EMBL/GenBank/DDBJ whole genome shotgun (WGS) entry which is preliminary data.</text>
</comment>
<name>A0AA35THD9_GEOBA</name>
<evidence type="ECO:0000259" key="5">
    <source>
        <dbReference type="PROSITE" id="PS50923"/>
    </source>
</evidence>
<keyword evidence="3" id="KW-0472">Membrane</keyword>
<dbReference type="InterPro" id="IPR000436">
    <property type="entry name" value="Sushi_SCR_CCP_dom"/>
</dbReference>
<dbReference type="AlphaFoldDB" id="A0AA35THD9"/>
<dbReference type="SUPFAM" id="SSF49265">
    <property type="entry name" value="Fibronectin type III"/>
    <property type="match status" value="1"/>
</dbReference>
<feature type="domain" description="Sushi" evidence="5">
    <location>
        <begin position="227"/>
        <end position="288"/>
    </location>
</feature>
<proteinExistence type="predicted"/>
<evidence type="ECO:0000313" key="6">
    <source>
        <dbReference type="EMBL" id="CAI8047137.1"/>
    </source>
</evidence>
<sequence>MRPEGLLRVIILALVGMFVQGITLSSSVESENGHVTVCPDTNITFTCSDTLGFGMRWFALPLLNEDNSPGLGPNAPDIGDPTPVEYVDEFTITLLDRQLMMGDNRGNYTSTLDVVVNDRIQNGTNIMCFTPNVASLLILKKEIPPPPSNVKPMTQNYSREEFTILITWDDQNVDSYMVSVNSTTNFFQKTTTFTKRGEYNLLYKFTVKAVNCAAFYSDEVTANIAIAGCGPPSPPVNGSVGEWTSSRVGAQVTYSCDIHLVLVGETVATCSLPSLTWLPSSDDVTCVQPSSIVIPSIVPNHVPVTHNNTIQNDCECKKSSLSTAEAVATTGVVCGVCCFTAGLLLGVLLTQCHGHCHRKGKRGQTEIPPVYEDI</sequence>
<keyword evidence="4" id="KW-0732">Signal</keyword>
<evidence type="ECO:0000313" key="7">
    <source>
        <dbReference type="Proteomes" id="UP001174909"/>
    </source>
</evidence>
<dbReference type="InterPro" id="IPR036116">
    <property type="entry name" value="FN3_sf"/>
</dbReference>
<keyword evidence="3" id="KW-1133">Transmembrane helix</keyword>
<dbReference type="PROSITE" id="PS50923">
    <property type="entry name" value="SUSHI"/>
    <property type="match status" value="1"/>
</dbReference>
<keyword evidence="3" id="KW-0812">Transmembrane</keyword>
<evidence type="ECO:0000256" key="3">
    <source>
        <dbReference type="SAM" id="Phobius"/>
    </source>
</evidence>
<keyword evidence="2" id="KW-0768">Sushi</keyword>
<evidence type="ECO:0000256" key="1">
    <source>
        <dbReference type="ARBA" id="ARBA00023157"/>
    </source>
</evidence>
<evidence type="ECO:0000256" key="4">
    <source>
        <dbReference type="SAM" id="SignalP"/>
    </source>
</evidence>
<gene>
    <name evidence="6" type="ORF">GBAR_LOCUS26043</name>
</gene>